<protein>
    <recommendedName>
        <fullName evidence="1">Actin-like protein N-terminal domain-containing protein</fullName>
    </recommendedName>
</protein>
<organism evidence="2 3">
    <name type="scientific">Acaryochloris marina (strain MBIC 11017)</name>
    <dbReference type="NCBI Taxonomy" id="329726"/>
    <lineage>
        <taxon>Bacteria</taxon>
        <taxon>Bacillati</taxon>
        <taxon>Cyanobacteriota</taxon>
        <taxon>Cyanophyceae</taxon>
        <taxon>Acaryochloridales</taxon>
        <taxon>Acaryochloridaceae</taxon>
        <taxon>Acaryochloris</taxon>
    </lineage>
</organism>
<keyword evidence="3" id="KW-1185">Reference proteome</keyword>
<evidence type="ECO:0000313" key="3">
    <source>
        <dbReference type="Proteomes" id="UP000000268"/>
    </source>
</evidence>
<dbReference type="KEGG" id="amr:AM1_H0006"/>
<dbReference type="AlphaFoldDB" id="A8ZQS3"/>
<keyword evidence="2" id="KW-0614">Plasmid</keyword>
<accession>A8ZQS3</accession>
<evidence type="ECO:0000259" key="1">
    <source>
        <dbReference type="Pfam" id="PF17989"/>
    </source>
</evidence>
<gene>
    <name evidence="2" type="ordered locus">AM1_H0006</name>
</gene>
<dbReference type="EMBL" id="CP000845">
    <property type="protein sequence ID" value="ABW33359.1"/>
    <property type="molecule type" value="Genomic_DNA"/>
</dbReference>
<dbReference type="CDD" id="cd10227">
    <property type="entry name" value="ASKHA_NBD_ParM-like"/>
    <property type="match status" value="1"/>
</dbReference>
<dbReference type="OrthoDB" id="528098at2"/>
<feature type="domain" description="Actin-like protein N-terminal" evidence="1">
    <location>
        <begin position="11"/>
        <end position="163"/>
    </location>
</feature>
<dbReference type="HOGENOM" id="CLU_812870_0_0_3"/>
<evidence type="ECO:0000313" key="2">
    <source>
        <dbReference type="EMBL" id="ABW33359.1"/>
    </source>
</evidence>
<dbReference type="RefSeq" id="WP_012168422.1">
    <property type="nucleotide sequence ID" value="NC_009933.1"/>
</dbReference>
<dbReference type="Proteomes" id="UP000000268">
    <property type="component" value="Plasmid pREB8"/>
</dbReference>
<sequence>METESIEAIVIDLGTSLTKVLYYQQGQYHFFAQSSSVLELDHRKYQQHAAHPQTKTHAIWTEGAGYLVGRGASQPYEEVDLSQTKATSAIAKVLAAIGEIKDRVNSDKAIKLENVILLLPLKERKEYETLKTAIVKALYGFGFNGKTTKFWVGRFNIQYEGYGITTISTEERAAFAVFGQKDLTIGAMNQGDLTPNMSQTLVGWGMSKVLEEVQYTFESDVYGAKCVYSYNQRRTNLKKLIPAEKVEFVSASIDRALSSSWYQIERKLDSSQALMDAVTIYVTGGSSQLWRKQLKGVYGRRLNCLDGIAREIAETFPQLDKDPMILRMADAYLTIRGMVAA</sequence>
<dbReference type="Pfam" id="PF17989">
    <property type="entry name" value="ALP_N"/>
    <property type="match status" value="1"/>
</dbReference>
<proteinExistence type="predicted"/>
<geneLocation type="plasmid" evidence="2 3">
    <name>pREB8</name>
</geneLocation>
<dbReference type="InterPro" id="IPR040607">
    <property type="entry name" value="ALP_N"/>
</dbReference>
<reference evidence="2 3" key="1">
    <citation type="journal article" date="2008" name="Proc. Natl. Acad. Sci. U.S.A.">
        <title>Niche adaptation and genome expansion in the chlorophyll d-producing cyanobacterium Acaryochloris marina.</title>
        <authorList>
            <person name="Swingley W.D."/>
            <person name="Chen M."/>
            <person name="Cheung P.C."/>
            <person name="Conrad A.L."/>
            <person name="Dejesa L.C."/>
            <person name="Hao J."/>
            <person name="Honchak B.M."/>
            <person name="Karbach L.E."/>
            <person name="Kurdoglu A."/>
            <person name="Lahiri S."/>
            <person name="Mastrian S.D."/>
            <person name="Miyashita H."/>
            <person name="Page L."/>
            <person name="Ramakrishna P."/>
            <person name="Satoh S."/>
            <person name="Sattley W.M."/>
            <person name="Shimada Y."/>
            <person name="Taylor H.L."/>
            <person name="Tomo T."/>
            <person name="Tsuchiya T."/>
            <person name="Wang Z.T."/>
            <person name="Raymond J."/>
            <person name="Mimuro M."/>
            <person name="Blankenship R.E."/>
            <person name="Touchman J.W."/>
        </authorList>
    </citation>
    <scope>NUCLEOTIDE SEQUENCE [LARGE SCALE GENOMIC DNA]</scope>
    <source>
        <strain evidence="3">MBIC 11017</strain>
        <plasmid evidence="3">Plasmid pREB8</plasmid>
    </source>
</reference>
<name>A8ZQS3_ACAM1</name>